<evidence type="ECO:0000313" key="1">
    <source>
        <dbReference type="EMBL" id="ANN22155.1"/>
    </source>
</evidence>
<dbReference type="Proteomes" id="UP000093695">
    <property type="component" value="Chromosome"/>
</dbReference>
<evidence type="ECO:0000313" key="2">
    <source>
        <dbReference type="Proteomes" id="UP000093695"/>
    </source>
</evidence>
<dbReference type="AlphaFoldDB" id="A0A193CCW3"/>
<name>A0A193CCW3_AMYOR</name>
<organism evidence="1 2">
    <name type="scientific">Amycolatopsis orientalis</name>
    <name type="common">Nocardia orientalis</name>
    <dbReference type="NCBI Taxonomy" id="31958"/>
    <lineage>
        <taxon>Bacteria</taxon>
        <taxon>Bacillati</taxon>
        <taxon>Actinomycetota</taxon>
        <taxon>Actinomycetes</taxon>
        <taxon>Pseudonocardiales</taxon>
        <taxon>Pseudonocardiaceae</taxon>
        <taxon>Amycolatopsis</taxon>
    </lineage>
</organism>
<reference evidence="1 2" key="1">
    <citation type="journal article" date="2015" name="Genome Announc.">
        <title>Draft Genome Sequence of Norvancomycin-Producing Strain Amycolatopsis orientalis CPCC200066.</title>
        <authorList>
            <person name="Lei X."/>
            <person name="Yuan F."/>
            <person name="Shi Y."/>
            <person name="Li X."/>
            <person name="Wang L."/>
            <person name="Hong B."/>
        </authorList>
    </citation>
    <scope>NUCLEOTIDE SEQUENCE [LARGE SCALE GENOMIC DNA]</scope>
    <source>
        <strain evidence="1 2">B-37</strain>
    </source>
</reference>
<proteinExistence type="predicted"/>
<dbReference type="KEGG" id="aori:SD37_31685"/>
<keyword evidence="2" id="KW-1185">Reference proteome</keyword>
<dbReference type="STRING" id="31958.SD37_31685"/>
<dbReference type="EMBL" id="CP016174">
    <property type="protein sequence ID" value="ANN22155.1"/>
    <property type="molecule type" value="Genomic_DNA"/>
</dbReference>
<accession>A0A193CCW3</accession>
<gene>
    <name evidence="1" type="ORF">SD37_31685</name>
</gene>
<protein>
    <submittedName>
        <fullName evidence="1">Uncharacterized protein</fullName>
    </submittedName>
</protein>
<sequence length="91" mass="9797">MSTLEDGLAIYPLRSIEGVRFEHATVTNTAVSGTASTVLLRVSQSPPGKPDRAWELAMPPEFARYLAAMLDAQARYIQTASPAGTESSRDT</sequence>